<dbReference type="PANTHER" id="PTHR19136">
    <property type="entry name" value="MOLYBDENUM COFACTOR GUANYLYLTRANSFERASE"/>
    <property type="match status" value="1"/>
</dbReference>
<organism evidence="9 10">
    <name type="scientific">Bhargavaea ullalensis</name>
    <dbReference type="NCBI Taxonomy" id="1265685"/>
    <lineage>
        <taxon>Bacteria</taxon>
        <taxon>Bacillati</taxon>
        <taxon>Bacillota</taxon>
        <taxon>Bacilli</taxon>
        <taxon>Bacillales</taxon>
        <taxon>Caryophanaceae</taxon>
        <taxon>Bhargavaea</taxon>
    </lineage>
</organism>
<evidence type="ECO:0000256" key="5">
    <source>
        <dbReference type="ARBA" id="ARBA00022842"/>
    </source>
</evidence>
<evidence type="ECO:0000313" key="10">
    <source>
        <dbReference type="Proteomes" id="UP001549099"/>
    </source>
</evidence>
<comment type="caution">
    <text evidence="9">The sequence shown here is derived from an EMBL/GenBank/DDBJ whole genome shotgun (WGS) entry which is preliminary data.</text>
</comment>
<evidence type="ECO:0000256" key="1">
    <source>
        <dbReference type="ARBA" id="ARBA00022490"/>
    </source>
</evidence>
<dbReference type="EMBL" id="JBEPLW010000001">
    <property type="protein sequence ID" value="MET3574161.1"/>
    <property type="molecule type" value="Genomic_DNA"/>
</dbReference>
<dbReference type="InterPro" id="IPR025877">
    <property type="entry name" value="MobA-like_NTP_Trfase"/>
</dbReference>
<keyword evidence="2 9" id="KW-0808">Transferase</keyword>
<evidence type="ECO:0000256" key="3">
    <source>
        <dbReference type="ARBA" id="ARBA00022723"/>
    </source>
</evidence>
<dbReference type="RefSeq" id="WP_354194114.1">
    <property type="nucleotide sequence ID" value="NZ_JBEPLW010000001.1"/>
</dbReference>
<dbReference type="PANTHER" id="PTHR19136:SF81">
    <property type="entry name" value="MOLYBDENUM COFACTOR GUANYLYLTRANSFERASE"/>
    <property type="match status" value="1"/>
</dbReference>
<dbReference type="GO" id="GO:0061603">
    <property type="term" value="F:molybdenum cofactor guanylyltransferase activity"/>
    <property type="evidence" value="ECO:0007669"/>
    <property type="project" value="UniProtKB-EC"/>
</dbReference>
<evidence type="ECO:0000256" key="2">
    <source>
        <dbReference type="ARBA" id="ARBA00022679"/>
    </source>
</evidence>
<reference evidence="9 10" key="1">
    <citation type="submission" date="2024-06" db="EMBL/GenBank/DDBJ databases">
        <title>Genomic Encyclopedia of Type Strains, Phase IV (KMG-IV): sequencing the most valuable type-strain genomes for metagenomic binning, comparative biology and taxonomic classification.</title>
        <authorList>
            <person name="Goeker M."/>
        </authorList>
    </citation>
    <scope>NUCLEOTIDE SEQUENCE [LARGE SCALE GENOMIC DNA]</scope>
    <source>
        <strain evidence="9 10">DSM 26128</strain>
    </source>
</reference>
<name>A0ABV2G7A3_9BACL</name>
<keyword evidence="7" id="KW-0501">Molybdenum cofactor biosynthesis</keyword>
<dbReference type="InterPro" id="IPR013482">
    <property type="entry name" value="Molybde_CF_guanTrfase"/>
</dbReference>
<sequence>MATGIVLAGGESRRYGSPKAFAELDGRPFWRRAAEALAEAGCSPVVISVRPEHLGRMDGGFCTVTDEAEFAGDGPLAGIYSAMEAFPDERYVILPCDMPFIGPEEAARLMELALRGTPVTAVRTQDHPVPLVGVWSGTLKESLRQSLEAGERGVIRFLGSVSTDWIDAAELNENPAVFRNVNTPIDG</sequence>
<keyword evidence="6" id="KW-0342">GTP-binding</keyword>
<dbReference type="InterPro" id="IPR029044">
    <property type="entry name" value="Nucleotide-diphossugar_trans"/>
</dbReference>
<keyword evidence="4" id="KW-0547">Nucleotide-binding</keyword>
<dbReference type="EC" id="2.7.7.77" evidence="9"/>
<protein>
    <submittedName>
        <fullName evidence="9">Molybdopterin-guanine dinucleotide biosynthesis protein A</fullName>
        <ecNumber evidence="9">2.7.7.77</ecNumber>
    </submittedName>
</protein>
<keyword evidence="9" id="KW-0548">Nucleotidyltransferase</keyword>
<keyword evidence="10" id="KW-1185">Reference proteome</keyword>
<dbReference type="Proteomes" id="UP001549099">
    <property type="component" value="Unassembled WGS sequence"/>
</dbReference>
<proteinExistence type="predicted"/>
<evidence type="ECO:0000256" key="4">
    <source>
        <dbReference type="ARBA" id="ARBA00022741"/>
    </source>
</evidence>
<evidence type="ECO:0000259" key="8">
    <source>
        <dbReference type="Pfam" id="PF12804"/>
    </source>
</evidence>
<evidence type="ECO:0000313" key="9">
    <source>
        <dbReference type="EMBL" id="MET3574161.1"/>
    </source>
</evidence>
<dbReference type="SUPFAM" id="SSF53448">
    <property type="entry name" value="Nucleotide-diphospho-sugar transferases"/>
    <property type="match status" value="1"/>
</dbReference>
<keyword evidence="5" id="KW-0460">Magnesium</keyword>
<accession>A0ABV2G7A3</accession>
<dbReference type="Pfam" id="PF12804">
    <property type="entry name" value="NTP_transf_3"/>
    <property type="match status" value="1"/>
</dbReference>
<feature type="domain" description="MobA-like NTP transferase" evidence="8">
    <location>
        <begin position="4"/>
        <end position="157"/>
    </location>
</feature>
<evidence type="ECO:0000256" key="6">
    <source>
        <dbReference type="ARBA" id="ARBA00023134"/>
    </source>
</evidence>
<dbReference type="CDD" id="cd02503">
    <property type="entry name" value="MobA"/>
    <property type="match status" value="1"/>
</dbReference>
<keyword evidence="1" id="KW-0963">Cytoplasm</keyword>
<keyword evidence="3" id="KW-0479">Metal-binding</keyword>
<gene>
    <name evidence="9" type="ORF">ABID49_000037</name>
</gene>
<evidence type="ECO:0000256" key="7">
    <source>
        <dbReference type="ARBA" id="ARBA00023150"/>
    </source>
</evidence>
<dbReference type="Gene3D" id="3.90.550.10">
    <property type="entry name" value="Spore Coat Polysaccharide Biosynthesis Protein SpsA, Chain A"/>
    <property type="match status" value="1"/>
</dbReference>